<dbReference type="EMBL" id="ADNW02000012">
    <property type="protein sequence ID" value="EGD23590.1"/>
    <property type="molecule type" value="Genomic_DNA"/>
</dbReference>
<feature type="domain" description="YCII-related" evidence="2">
    <location>
        <begin position="34"/>
        <end position="131"/>
    </location>
</feature>
<comment type="similarity">
    <text evidence="1">Belongs to the YciI family.</text>
</comment>
<dbReference type="SUPFAM" id="SSF54909">
    <property type="entry name" value="Dimeric alpha+beta barrel"/>
    <property type="match status" value="2"/>
</dbReference>
<dbReference type="STRING" id="43767.A6I91_22960"/>
<feature type="domain" description="YCII-related" evidence="2">
    <location>
        <begin position="174"/>
        <end position="250"/>
    </location>
</feature>
<dbReference type="PANTHER" id="PTHR35174">
    <property type="entry name" value="BLL7171 PROTEIN-RELATED"/>
    <property type="match status" value="1"/>
</dbReference>
<keyword evidence="4" id="KW-1185">Reference proteome</keyword>
<dbReference type="AlphaFoldDB" id="E9T297"/>
<organism evidence="3 4">
    <name type="scientific">Prescottella equi ATCC 33707</name>
    <dbReference type="NCBI Taxonomy" id="525370"/>
    <lineage>
        <taxon>Bacteria</taxon>
        <taxon>Bacillati</taxon>
        <taxon>Actinomycetota</taxon>
        <taxon>Actinomycetes</taxon>
        <taxon>Mycobacteriales</taxon>
        <taxon>Nocardiaceae</taxon>
        <taxon>Prescottella</taxon>
    </lineage>
</organism>
<dbReference type="PANTHER" id="PTHR35174:SF3">
    <property type="entry name" value="BLL7171 PROTEIN"/>
    <property type="match status" value="1"/>
</dbReference>
<evidence type="ECO:0000256" key="1">
    <source>
        <dbReference type="ARBA" id="ARBA00007689"/>
    </source>
</evidence>
<sequence length="252" mass="26960">MLTKAGYSAPRRREDDDMYYLALLAAEEGGPASVPGTDEYAASMQRHQEFWTRAQEAVAGGGLYPGSEAATIRHDGGGNAVVTEGPFAEVTEVVGGYYVFDAADLDAALSMVRQIPEVSTGHVELWPMVFWNSQDEPMDTWWAALLREPSGAANEPGSAEWETRVTEHKRFGEIAGDRIKGSGALFPPASATTVRLRDGEILLTDGPFTEADEIANGIYVLSAPDRDAAIALASQIPVGSKGCVELRQIVAG</sequence>
<dbReference type="Pfam" id="PF03795">
    <property type="entry name" value="YCII"/>
    <property type="match status" value="2"/>
</dbReference>
<protein>
    <submittedName>
        <fullName evidence="3">DGPF domain protein</fullName>
    </submittedName>
</protein>
<dbReference type="HOGENOM" id="CLU_1183997_0_0_11"/>
<dbReference type="Proteomes" id="UP000004245">
    <property type="component" value="Unassembled WGS sequence"/>
</dbReference>
<dbReference type="InterPro" id="IPR005545">
    <property type="entry name" value="YCII"/>
</dbReference>
<accession>E9T297</accession>
<evidence type="ECO:0000313" key="3">
    <source>
        <dbReference type="EMBL" id="EGD23590.1"/>
    </source>
</evidence>
<name>E9T297_RHOHA</name>
<proteinExistence type="inferred from homology"/>
<gene>
    <name evidence="3" type="ORF">HMPREF0724_12674</name>
</gene>
<evidence type="ECO:0000259" key="2">
    <source>
        <dbReference type="Pfam" id="PF03795"/>
    </source>
</evidence>
<dbReference type="InterPro" id="IPR011008">
    <property type="entry name" value="Dimeric_a/b-barrel"/>
</dbReference>
<dbReference type="Gene3D" id="3.30.70.1060">
    <property type="entry name" value="Dimeric alpha+beta barrel"/>
    <property type="match status" value="2"/>
</dbReference>
<comment type="caution">
    <text evidence="3">The sequence shown here is derived from an EMBL/GenBank/DDBJ whole genome shotgun (WGS) entry which is preliminary data.</text>
</comment>
<reference evidence="3" key="1">
    <citation type="submission" date="2011-01" db="EMBL/GenBank/DDBJ databases">
        <authorList>
            <person name="Muzny D."/>
            <person name="Qin X."/>
            <person name="Buhay C."/>
            <person name="Dugan-Rocha S."/>
            <person name="Ding Y."/>
            <person name="Chen G."/>
            <person name="Hawes A."/>
            <person name="Holder M."/>
            <person name="Jhangiani S."/>
            <person name="Johnson A."/>
            <person name="Khan Z."/>
            <person name="Li Z."/>
            <person name="Liu W."/>
            <person name="Liu X."/>
            <person name="Perez L."/>
            <person name="Shen H."/>
            <person name="Wang Q."/>
            <person name="Watt J."/>
            <person name="Xi L."/>
            <person name="Xin Y."/>
            <person name="Zhou J."/>
            <person name="Deng J."/>
            <person name="Jiang H."/>
            <person name="Liu Y."/>
            <person name="Qu J."/>
            <person name="Song X.-Z."/>
            <person name="Zhang L."/>
            <person name="Villasana D."/>
            <person name="Johnson A."/>
            <person name="Liu J."/>
            <person name="Liyanage D."/>
            <person name="Lorensuhewa L."/>
            <person name="Robinson T."/>
            <person name="Song A."/>
            <person name="Song B.-B."/>
            <person name="Dinh H."/>
            <person name="Thornton R."/>
            <person name="Coyle M."/>
            <person name="Francisco L."/>
            <person name="Jackson L."/>
            <person name="Javaid M."/>
            <person name="Korchina V."/>
            <person name="Kovar C."/>
            <person name="Mata R."/>
            <person name="Mathew T."/>
            <person name="Ngo R."/>
            <person name="Nguyen L."/>
            <person name="Nguyen N."/>
            <person name="Okwuonu G."/>
            <person name="Ongeri F."/>
            <person name="Pham C."/>
            <person name="Simmons D."/>
            <person name="Wilczek-Boney K."/>
            <person name="Hale W."/>
            <person name="Jakkamsetti A."/>
            <person name="Pham P."/>
            <person name="Ruth R."/>
            <person name="San Lucas F."/>
            <person name="Warren J."/>
            <person name="Zhang J."/>
            <person name="Zhao Z."/>
            <person name="Zhou C."/>
            <person name="Zhu D."/>
            <person name="Lee S."/>
            <person name="Bess C."/>
            <person name="Blankenburg K."/>
            <person name="Forbes L."/>
            <person name="Fu Q."/>
            <person name="Gubbala S."/>
            <person name="Hirani K."/>
            <person name="Jayaseelan J.C."/>
            <person name="Lara F."/>
            <person name="Munidasa M."/>
            <person name="Palculict T."/>
            <person name="Patil S."/>
            <person name="Pu L.-L."/>
            <person name="Saada N."/>
            <person name="Tang L."/>
            <person name="Weissenberger G."/>
            <person name="Zhu Y."/>
            <person name="Hemphill L."/>
            <person name="Shang Y."/>
            <person name="Youmans B."/>
            <person name="Ayvaz T."/>
            <person name="Ross M."/>
            <person name="Santibanez J."/>
            <person name="Aqrawi P."/>
            <person name="Gross S."/>
            <person name="Joshi V."/>
            <person name="Fowler G."/>
            <person name="Nazareth L."/>
            <person name="Reid J."/>
            <person name="Worley K."/>
            <person name="Petrosino J."/>
            <person name="Highlander S."/>
            <person name="Gibbs R."/>
        </authorList>
    </citation>
    <scope>NUCLEOTIDE SEQUENCE [LARGE SCALE GENOMIC DNA]</scope>
    <source>
        <strain evidence="3">ATCC 33707</strain>
    </source>
</reference>
<evidence type="ECO:0000313" key="4">
    <source>
        <dbReference type="Proteomes" id="UP000004245"/>
    </source>
</evidence>